<dbReference type="GO" id="GO:0004029">
    <property type="term" value="F:aldehyde dehydrogenase (NAD+) activity"/>
    <property type="evidence" value="ECO:0007669"/>
    <property type="project" value="TreeGrafter"/>
</dbReference>
<dbReference type="Pfam" id="PF13460">
    <property type="entry name" value="NAD_binding_10"/>
    <property type="match status" value="1"/>
</dbReference>
<organism evidence="2">
    <name type="scientific">marine metagenome</name>
    <dbReference type="NCBI Taxonomy" id="408172"/>
    <lineage>
        <taxon>unclassified sequences</taxon>
        <taxon>metagenomes</taxon>
        <taxon>ecological metagenomes</taxon>
    </lineage>
</organism>
<dbReference type="GO" id="GO:0005737">
    <property type="term" value="C:cytoplasm"/>
    <property type="evidence" value="ECO:0007669"/>
    <property type="project" value="TreeGrafter"/>
</dbReference>
<dbReference type="SUPFAM" id="SSF51735">
    <property type="entry name" value="NAD(P)-binding Rossmann-fold domains"/>
    <property type="match status" value="1"/>
</dbReference>
<dbReference type="Gene3D" id="3.40.50.720">
    <property type="entry name" value="NAD(P)-binding Rossmann-like Domain"/>
    <property type="match status" value="1"/>
</dbReference>
<name>A0A382D862_9ZZZZ</name>
<evidence type="ECO:0000259" key="1">
    <source>
        <dbReference type="Pfam" id="PF13460"/>
    </source>
</evidence>
<evidence type="ECO:0000313" key="2">
    <source>
        <dbReference type="EMBL" id="SVB33827.1"/>
    </source>
</evidence>
<proteinExistence type="predicted"/>
<dbReference type="InterPro" id="IPR036291">
    <property type="entry name" value="NAD(P)-bd_dom_sf"/>
</dbReference>
<dbReference type="InterPro" id="IPR016040">
    <property type="entry name" value="NAD(P)-bd_dom"/>
</dbReference>
<protein>
    <recommendedName>
        <fullName evidence="1">NAD(P)-binding domain-containing protein</fullName>
    </recommendedName>
</protein>
<gene>
    <name evidence="2" type="ORF">METZ01_LOCUS186681</name>
</gene>
<reference evidence="2" key="1">
    <citation type="submission" date="2018-05" db="EMBL/GenBank/DDBJ databases">
        <authorList>
            <person name="Lanie J.A."/>
            <person name="Ng W.-L."/>
            <person name="Kazmierczak K.M."/>
            <person name="Andrzejewski T.M."/>
            <person name="Davidsen T.M."/>
            <person name="Wayne K.J."/>
            <person name="Tettelin H."/>
            <person name="Glass J.I."/>
            <person name="Rusch D."/>
            <person name="Podicherti R."/>
            <person name="Tsui H.-C.T."/>
            <person name="Winkler M.E."/>
        </authorList>
    </citation>
    <scope>NUCLEOTIDE SEQUENCE</scope>
</reference>
<dbReference type="AlphaFoldDB" id="A0A382D862"/>
<dbReference type="PANTHER" id="PTHR48079">
    <property type="entry name" value="PROTEIN YEEZ"/>
    <property type="match status" value="1"/>
</dbReference>
<accession>A0A382D862</accession>
<dbReference type="InterPro" id="IPR021295">
    <property type="entry name" value="DUF2867"/>
</dbReference>
<dbReference type="EMBL" id="UINC01037798">
    <property type="protein sequence ID" value="SVB33827.1"/>
    <property type="molecule type" value="Genomic_DNA"/>
</dbReference>
<sequence length="438" mass="50228">MDPEKVNYHYCYDLPTCPWPEGTRVLVTGAAGYVAHRLIPELVSRGYIVRCMYRNKSCPPLLTHHRIEHVHADCLSMEELLPALKDVDYAYYLIHSMRLKKEEFIVNDQKAAKNFRESAEHHGVQRIIYLGGLGEKNDRMSPHLRSRMEVGNILSQGKVTVIRVRAAIIIGTGSASYELMKSLALNNRFIPFIPEFNSVCQPVAIRDVIKYLVGVMETPRLDTCVFQIGGKDVLTYEEMILCFAKIMNRRIRFIDVSWVPIPVDWMCRLYAYWLHCFISIPVNITSLLLSSLKTNVVCADNEISTILPFEPLDFVTAVKWAQEKEKRSMVFSHWSDVPPENMSELLPLCEFESSEVIIEEHEIDIPATPEHVFSVVCQIGGKHGWNHANILWEIRGLIDRLFGGVGLHRGRRDSTYLRVGDSVDFWRVEKLEPNRGLS</sequence>
<dbReference type="Pfam" id="PF11066">
    <property type="entry name" value="DUF2867"/>
    <property type="match status" value="1"/>
</dbReference>
<feature type="domain" description="NAD(P)-binding" evidence="1">
    <location>
        <begin position="29"/>
        <end position="144"/>
    </location>
</feature>
<dbReference type="PANTHER" id="PTHR48079:SF6">
    <property type="entry name" value="NAD(P)-BINDING DOMAIN-CONTAINING PROTEIN-RELATED"/>
    <property type="match status" value="1"/>
</dbReference>
<dbReference type="InterPro" id="IPR051783">
    <property type="entry name" value="NAD(P)-dependent_oxidoreduct"/>
</dbReference>